<dbReference type="Gene3D" id="3.40.50.1240">
    <property type="entry name" value="Phosphoglycerate mutase-like"/>
    <property type="match status" value="1"/>
</dbReference>
<dbReference type="SMART" id="SM00855">
    <property type="entry name" value="PGAM"/>
    <property type="match status" value="1"/>
</dbReference>
<dbReference type="InterPro" id="IPR013078">
    <property type="entry name" value="His_Pase_superF_clade-1"/>
</dbReference>
<reference evidence="7" key="1">
    <citation type="journal article" date="2023" name="Commun. Biol.">
        <title>Genome analysis of Parmales, the sister group of diatoms, reveals the evolutionary specialization of diatoms from phago-mixotrophs to photoautotrophs.</title>
        <authorList>
            <person name="Ban H."/>
            <person name="Sato S."/>
            <person name="Yoshikawa S."/>
            <person name="Yamada K."/>
            <person name="Nakamura Y."/>
            <person name="Ichinomiya M."/>
            <person name="Sato N."/>
            <person name="Blanc-Mathieu R."/>
            <person name="Endo H."/>
            <person name="Kuwata A."/>
            <person name="Ogata H."/>
        </authorList>
    </citation>
    <scope>NUCLEOTIDE SEQUENCE [LARGE SCALE GENOMIC DNA]</scope>
    <source>
        <strain evidence="7">NIES 3701</strain>
    </source>
</reference>
<dbReference type="GO" id="GO:0004722">
    <property type="term" value="F:protein serine/threonine phosphatase activity"/>
    <property type="evidence" value="ECO:0007669"/>
    <property type="project" value="TreeGrafter"/>
</dbReference>
<comment type="caution">
    <text evidence="6">The sequence shown here is derived from an EMBL/GenBank/DDBJ whole genome shotgun (WGS) entry which is preliminary data.</text>
</comment>
<evidence type="ECO:0000313" key="7">
    <source>
        <dbReference type="Proteomes" id="UP001165085"/>
    </source>
</evidence>
<proteinExistence type="inferred from homology"/>
<dbReference type="Proteomes" id="UP001165085">
    <property type="component" value="Unassembled WGS sequence"/>
</dbReference>
<evidence type="ECO:0000256" key="3">
    <source>
        <dbReference type="ARBA" id="ARBA00039765"/>
    </source>
</evidence>
<evidence type="ECO:0000256" key="4">
    <source>
        <dbReference type="ARBA" id="ARBA00040722"/>
    </source>
</evidence>
<dbReference type="InterPro" id="IPR051021">
    <property type="entry name" value="Mito_Ser/Thr_phosphatase"/>
</dbReference>
<dbReference type="GO" id="GO:0005739">
    <property type="term" value="C:mitochondrion"/>
    <property type="evidence" value="ECO:0007669"/>
    <property type="project" value="TreeGrafter"/>
</dbReference>
<accession>A0A9W7BDP6</accession>
<dbReference type="SUPFAM" id="SSF53254">
    <property type="entry name" value="Phosphoglycerate mutase-like"/>
    <property type="match status" value="2"/>
</dbReference>
<keyword evidence="2" id="KW-0378">Hydrolase</keyword>
<evidence type="ECO:0000256" key="1">
    <source>
        <dbReference type="ARBA" id="ARBA00006717"/>
    </source>
</evidence>
<dbReference type="PANTHER" id="PTHR20935:SF0">
    <property type="entry name" value="SERINE_THREONINE-PROTEIN PHOSPHATASE PGAM5, MITOCHONDRIAL"/>
    <property type="match status" value="1"/>
</dbReference>
<name>A0A9W7BDP6_9STRA</name>
<dbReference type="EMBL" id="BRXY01000307">
    <property type="protein sequence ID" value="GMH85792.1"/>
    <property type="molecule type" value="Genomic_DNA"/>
</dbReference>
<evidence type="ECO:0000313" key="6">
    <source>
        <dbReference type="EMBL" id="GMH85792.1"/>
    </source>
</evidence>
<dbReference type="Pfam" id="PF00300">
    <property type="entry name" value="His_Phos_1"/>
    <property type="match status" value="1"/>
</dbReference>
<gene>
    <name evidence="6" type="ORF">TrST_g4818</name>
</gene>
<organism evidence="6 7">
    <name type="scientific">Triparma strigata</name>
    <dbReference type="NCBI Taxonomy" id="1606541"/>
    <lineage>
        <taxon>Eukaryota</taxon>
        <taxon>Sar</taxon>
        <taxon>Stramenopiles</taxon>
        <taxon>Ochrophyta</taxon>
        <taxon>Bolidophyceae</taxon>
        <taxon>Parmales</taxon>
        <taxon>Triparmaceae</taxon>
        <taxon>Triparma</taxon>
    </lineage>
</organism>
<sequence length="364" mass="39855">MFARNALRSTPLVVGALGFIGGTLTGSTSYSSSNPGSGSDDVYYNFPSSQKFNPKLEYPLWDRDWDGRDSEKAPNRSKGVTRHVILVRHGQYDETYKEDEKRILTPLGREQAAATGKRILELMKNVGGVEGGKINVKLVHSSAMARAVETCDIIVDEIRKGGEKVIRTEPDEGLNEGRPCHVIPYGNKCMSEKAISQDGPRIEGAYNKYFWRETKAVEEDAEEEGGAKSGQQAKQVTEKGGKKTSLMVEEESSERLDSLISRLIGGGGGGGGGGDNPAADATVAPPPSNHEFEIIVCHGNVIRYFFMRALQLPPEAWLRLCTFNCSLAYFTIRCTGGVSCRSLGDIGHLEPRLLTFSKHHSLNW</sequence>
<comment type="similarity">
    <text evidence="1">Belongs to the phosphoglycerate mutase family. BPG-dependent PGAM subfamily.</text>
</comment>
<evidence type="ECO:0000256" key="5">
    <source>
        <dbReference type="SAM" id="MobiDB-lite"/>
    </source>
</evidence>
<dbReference type="PANTHER" id="PTHR20935">
    <property type="entry name" value="PHOSPHOGLYCERATE MUTASE-RELATED"/>
    <property type="match status" value="1"/>
</dbReference>
<dbReference type="InterPro" id="IPR029033">
    <property type="entry name" value="His_PPase_superfam"/>
</dbReference>
<feature type="region of interest" description="Disordered" evidence="5">
    <location>
        <begin position="219"/>
        <end position="248"/>
    </location>
</feature>
<dbReference type="GO" id="GO:0090141">
    <property type="term" value="P:positive regulation of mitochondrial fission"/>
    <property type="evidence" value="ECO:0007669"/>
    <property type="project" value="TreeGrafter"/>
</dbReference>
<dbReference type="OrthoDB" id="2118094at2759"/>
<dbReference type="CDD" id="cd07067">
    <property type="entry name" value="HP_PGM_like"/>
    <property type="match status" value="1"/>
</dbReference>
<protein>
    <recommendedName>
        <fullName evidence="3">Serine/threonine-protein phosphatase PGAM5, mitochondrial</fullName>
    </recommendedName>
    <alternativeName>
        <fullName evidence="4">Serine/threonine-protein phosphatase Pgam5, mitochondrial</fullName>
    </alternativeName>
</protein>
<evidence type="ECO:0000256" key="2">
    <source>
        <dbReference type="ARBA" id="ARBA00022801"/>
    </source>
</evidence>
<dbReference type="AlphaFoldDB" id="A0A9W7BDP6"/>
<keyword evidence="7" id="KW-1185">Reference proteome</keyword>